<evidence type="ECO:0000313" key="3">
    <source>
        <dbReference type="EMBL" id="CAK8679268.1"/>
    </source>
</evidence>
<evidence type="ECO:0000256" key="1">
    <source>
        <dbReference type="ARBA" id="ARBA00010617"/>
    </source>
</evidence>
<feature type="transmembrane region" description="Helical" evidence="2">
    <location>
        <begin position="12"/>
        <end position="32"/>
    </location>
</feature>
<dbReference type="InterPro" id="IPR036396">
    <property type="entry name" value="Cyt_P450_sf"/>
</dbReference>
<evidence type="ECO:0000256" key="2">
    <source>
        <dbReference type="SAM" id="Phobius"/>
    </source>
</evidence>
<comment type="similarity">
    <text evidence="1">Belongs to the cytochrome P450 family.</text>
</comment>
<evidence type="ECO:0000313" key="4">
    <source>
        <dbReference type="Proteomes" id="UP001642483"/>
    </source>
</evidence>
<comment type="caution">
    <text evidence="3">The sequence shown here is derived from an EMBL/GenBank/DDBJ whole genome shotgun (WGS) entry which is preliminary data.</text>
</comment>
<dbReference type="Gene3D" id="1.10.630.10">
    <property type="entry name" value="Cytochrome P450"/>
    <property type="match status" value="1"/>
</dbReference>
<dbReference type="InterPro" id="IPR001128">
    <property type="entry name" value="Cyt_P450"/>
</dbReference>
<evidence type="ECO:0008006" key="5">
    <source>
        <dbReference type="Google" id="ProtNLM"/>
    </source>
</evidence>
<reference evidence="3 4" key="1">
    <citation type="submission" date="2024-02" db="EMBL/GenBank/DDBJ databases">
        <authorList>
            <person name="Daric V."/>
            <person name="Darras S."/>
        </authorList>
    </citation>
    <scope>NUCLEOTIDE SEQUENCE [LARGE SCALE GENOMIC DNA]</scope>
</reference>
<dbReference type="EMBL" id="CAWYQH010000057">
    <property type="protein sequence ID" value="CAK8679268.1"/>
    <property type="molecule type" value="Genomic_DNA"/>
</dbReference>
<dbReference type="PANTHER" id="PTHR24291:SF201">
    <property type="entry name" value="CYTOCHROME P450, FAMILY 4, SUBFAMILY B, POLYPEPTIDE 7"/>
    <property type="match status" value="1"/>
</dbReference>
<keyword evidence="4" id="KW-1185">Reference proteome</keyword>
<proteinExistence type="inferred from homology"/>
<keyword evidence="2" id="KW-1133">Transmembrane helix</keyword>
<keyword evidence="2" id="KW-0812">Transmembrane</keyword>
<gene>
    <name evidence="3" type="ORF">CVLEPA_LOCUS9518</name>
</gene>
<dbReference type="PANTHER" id="PTHR24291">
    <property type="entry name" value="CYTOCHROME P450 FAMILY 4"/>
    <property type="match status" value="1"/>
</dbReference>
<dbReference type="Pfam" id="PF00067">
    <property type="entry name" value="p450"/>
    <property type="match status" value="1"/>
</dbReference>
<keyword evidence="2" id="KW-0472">Membrane</keyword>
<protein>
    <recommendedName>
        <fullName evidence="5">Cytochrome P450</fullName>
    </recommendedName>
</protein>
<accession>A0ABP0FHY2</accession>
<organism evidence="3 4">
    <name type="scientific">Clavelina lepadiformis</name>
    <name type="common">Light-bulb sea squirt</name>
    <name type="synonym">Ascidia lepadiformis</name>
    <dbReference type="NCBI Taxonomy" id="159417"/>
    <lineage>
        <taxon>Eukaryota</taxon>
        <taxon>Metazoa</taxon>
        <taxon>Chordata</taxon>
        <taxon>Tunicata</taxon>
        <taxon>Ascidiacea</taxon>
        <taxon>Aplousobranchia</taxon>
        <taxon>Clavelinidae</taxon>
        <taxon>Clavelina</taxon>
    </lineage>
</organism>
<sequence length="483" mass="55814">MSQQWCSGYILSHLSLDLLIFSLIVLLLHRLISMFNSSRQLTKQLDTVSGFHLKKSVYSSLHWLKGHTHFYPQNEEGFLKAAGRTSHFPGLFNFQVVKNLSFLHLYHPEVIKPVLASSAPKGKWGYRFLEPWIGKGLLTSSGKHWHRHRRLITPAFHFNILTSYIPIFNNCAREMLDKWAAVVDEPIEVFKDVGFLTLNTMMQCAMSSHTDCQNAVAEQNYIKAVQILGEITMLRFKYPILLIDWIFWISPVGWKFRKQVNFVHAYTEKIIKSRRNCLKTDQINTESSDPTLKDDSGRKRKKLLDFIDILLKAKDEDGSGLSDKEIRDEVDTFLFEGHDTTSSGISWALYNLAKYPGFQEQCRKEVQEVIGNNLNVQWSDLPKLEYLTMFIKESLRLYPPVWLIARQLKEDLPMESEFNKSGGDIPKGTSAVVHIFTLHRNVNLWEKVEEFIPERFSKENTAKRPPFTYLPFSAGLSSSLFSL</sequence>
<name>A0ABP0FHY2_CLALP</name>
<dbReference type="PRINTS" id="PR00463">
    <property type="entry name" value="EP450I"/>
</dbReference>
<dbReference type="SUPFAM" id="SSF48264">
    <property type="entry name" value="Cytochrome P450"/>
    <property type="match status" value="1"/>
</dbReference>
<dbReference type="InterPro" id="IPR050196">
    <property type="entry name" value="Cytochrome_P450_Monoox"/>
</dbReference>
<dbReference type="Proteomes" id="UP001642483">
    <property type="component" value="Unassembled WGS sequence"/>
</dbReference>
<dbReference type="InterPro" id="IPR002401">
    <property type="entry name" value="Cyt_P450_E_grp-I"/>
</dbReference>
<dbReference type="PRINTS" id="PR00385">
    <property type="entry name" value="P450"/>
</dbReference>